<evidence type="ECO:0000313" key="3">
    <source>
        <dbReference type="Proteomes" id="UP000198878"/>
    </source>
</evidence>
<evidence type="ECO:0008006" key="4">
    <source>
        <dbReference type="Google" id="ProtNLM"/>
    </source>
</evidence>
<dbReference type="OrthoDB" id="4144896at2"/>
<evidence type="ECO:0000256" key="1">
    <source>
        <dbReference type="SAM" id="MobiDB-lite"/>
    </source>
</evidence>
<reference evidence="3" key="1">
    <citation type="submission" date="2016-10" db="EMBL/GenBank/DDBJ databases">
        <authorList>
            <person name="Varghese N."/>
            <person name="Submissions S."/>
        </authorList>
    </citation>
    <scope>NUCLEOTIDE SEQUENCE [LARGE SCALE GENOMIC DNA]</scope>
    <source>
        <strain evidence="3">DSM 44654</strain>
    </source>
</reference>
<sequence length="148" mass="16545">MAEVCLRLGEHRDKPIHLVPQAMDVPGPSGLWIKTSRADYIVYQCAGTTPLHQEHIIAHEVGHLLADHPSDEDDDAAWRALMPDIPPDVIRRALRGRTSYDTEFEREAETLASVLLETTVRAQLLTRPGRSPRARRAQTTLGDPVDLL</sequence>
<dbReference type="Proteomes" id="UP000198878">
    <property type="component" value="Unassembled WGS sequence"/>
</dbReference>
<protein>
    <recommendedName>
        <fullName evidence="4">IrrE N-terminal-like domain-containing protein</fullName>
    </recommendedName>
</protein>
<feature type="region of interest" description="Disordered" evidence="1">
    <location>
        <begin position="127"/>
        <end position="148"/>
    </location>
</feature>
<dbReference type="RefSeq" id="WP_086676942.1">
    <property type="nucleotide sequence ID" value="NZ_FNUJ01000002.1"/>
</dbReference>
<dbReference type="AlphaFoldDB" id="A0A1H5QHL8"/>
<proteinExistence type="predicted"/>
<evidence type="ECO:0000313" key="2">
    <source>
        <dbReference type="EMBL" id="SEF24677.1"/>
    </source>
</evidence>
<gene>
    <name evidence="2" type="ORF">SAMN05421837_102814</name>
</gene>
<accession>A0A1H5QHL8</accession>
<organism evidence="2 3">
    <name type="scientific">Amycolatopsis pretoriensis</name>
    <dbReference type="NCBI Taxonomy" id="218821"/>
    <lineage>
        <taxon>Bacteria</taxon>
        <taxon>Bacillati</taxon>
        <taxon>Actinomycetota</taxon>
        <taxon>Actinomycetes</taxon>
        <taxon>Pseudonocardiales</taxon>
        <taxon>Pseudonocardiaceae</taxon>
        <taxon>Amycolatopsis</taxon>
    </lineage>
</organism>
<keyword evidence="3" id="KW-1185">Reference proteome</keyword>
<name>A0A1H5QHL8_9PSEU</name>
<dbReference type="STRING" id="218821.SAMN05421837_102814"/>
<dbReference type="EMBL" id="FNUJ01000002">
    <property type="protein sequence ID" value="SEF24677.1"/>
    <property type="molecule type" value="Genomic_DNA"/>
</dbReference>